<dbReference type="eggNOG" id="COG5502">
    <property type="taxonomic scope" value="Bacteria"/>
</dbReference>
<evidence type="ECO:0000313" key="2">
    <source>
        <dbReference type="EMBL" id="ACL55126.1"/>
    </source>
</evidence>
<dbReference type="OrthoDB" id="20942at2"/>
<dbReference type="Gene3D" id="1.10.490.110">
    <property type="entry name" value="Uncharacterized conserved protein DUF2267"/>
    <property type="match status" value="1"/>
</dbReference>
<protein>
    <recommendedName>
        <fullName evidence="4">DUF2267 domain-containing protein</fullName>
    </recommendedName>
</protein>
<accession>B8IU81</accession>
<dbReference type="EMBL" id="CP001349">
    <property type="protein sequence ID" value="ACL55126.1"/>
    <property type="molecule type" value="Genomic_DNA"/>
</dbReference>
<keyword evidence="3" id="KW-1185">Reference proteome</keyword>
<sequence>MSATGLAVFDKTLQITHIWLDELMAELGPDREVAWHVLGVVLRRIRDRVPLELAAHLGAQLPLLVRGHYYDQWRPGHQPERSRSLDEFLDGIAAGLANTRPVNVQAASQAVFGVLSRHVDRGQVDKVRAALPEEVRLLWPHEPDAPGISILEDEPGATPYPSVGADRG</sequence>
<dbReference type="InterPro" id="IPR018727">
    <property type="entry name" value="DUF2267"/>
</dbReference>
<name>B8IU81_METNO</name>
<dbReference type="AlphaFoldDB" id="B8IU81"/>
<dbReference type="RefSeq" id="WP_012634365.1">
    <property type="nucleotide sequence ID" value="NC_011894.1"/>
</dbReference>
<dbReference type="Proteomes" id="UP000008207">
    <property type="component" value="Chromosome"/>
</dbReference>
<dbReference type="Pfam" id="PF10025">
    <property type="entry name" value="DUF2267"/>
    <property type="match status" value="1"/>
</dbReference>
<evidence type="ECO:0000313" key="3">
    <source>
        <dbReference type="Proteomes" id="UP000008207"/>
    </source>
</evidence>
<feature type="region of interest" description="Disordered" evidence="1">
    <location>
        <begin position="148"/>
        <end position="168"/>
    </location>
</feature>
<dbReference type="STRING" id="460265.Mnod_0076"/>
<dbReference type="InterPro" id="IPR038282">
    <property type="entry name" value="DUF2267_sf"/>
</dbReference>
<gene>
    <name evidence="2" type="ordered locus">Mnod_0076</name>
</gene>
<proteinExistence type="predicted"/>
<evidence type="ECO:0000256" key="1">
    <source>
        <dbReference type="SAM" id="MobiDB-lite"/>
    </source>
</evidence>
<reference evidence="2 3" key="1">
    <citation type="submission" date="2009-01" db="EMBL/GenBank/DDBJ databases">
        <title>Complete sequence of chromosome of Methylobacterium nodulans ORS 2060.</title>
        <authorList>
            <consortium name="US DOE Joint Genome Institute"/>
            <person name="Lucas S."/>
            <person name="Copeland A."/>
            <person name="Lapidus A."/>
            <person name="Glavina del Rio T."/>
            <person name="Dalin E."/>
            <person name="Tice H."/>
            <person name="Bruce D."/>
            <person name="Goodwin L."/>
            <person name="Pitluck S."/>
            <person name="Sims D."/>
            <person name="Brettin T."/>
            <person name="Detter J.C."/>
            <person name="Han C."/>
            <person name="Larimer F."/>
            <person name="Land M."/>
            <person name="Hauser L."/>
            <person name="Kyrpides N."/>
            <person name="Ivanova N."/>
            <person name="Marx C.J."/>
            <person name="Richardson P."/>
        </authorList>
    </citation>
    <scope>NUCLEOTIDE SEQUENCE [LARGE SCALE GENOMIC DNA]</scope>
    <source>
        <strain evidence="3">LMG 21967 / CNCM I-2342 / ORS 2060</strain>
    </source>
</reference>
<dbReference type="HOGENOM" id="CLU_112438_0_0_5"/>
<dbReference type="KEGG" id="mno:Mnod_0076"/>
<organism evidence="2 3">
    <name type="scientific">Methylobacterium nodulans (strain LMG 21967 / CNCM I-2342 / ORS 2060)</name>
    <dbReference type="NCBI Taxonomy" id="460265"/>
    <lineage>
        <taxon>Bacteria</taxon>
        <taxon>Pseudomonadati</taxon>
        <taxon>Pseudomonadota</taxon>
        <taxon>Alphaproteobacteria</taxon>
        <taxon>Hyphomicrobiales</taxon>
        <taxon>Methylobacteriaceae</taxon>
        <taxon>Methylobacterium</taxon>
    </lineage>
</organism>
<evidence type="ECO:0008006" key="4">
    <source>
        <dbReference type="Google" id="ProtNLM"/>
    </source>
</evidence>